<accession>A0ABY4RGL3</accession>
<organism evidence="2 3">
    <name type="scientific">Paenibacillus konkukensis</name>
    <dbReference type="NCBI Taxonomy" id="2020716"/>
    <lineage>
        <taxon>Bacteria</taxon>
        <taxon>Bacillati</taxon>
        <taxon>Bacillota</taxon>
        <taxon>Bacilli</taxon>
        <taxon>Bacillales</taxon>
        <taxon>Paenibacillaceae</taxon>
        <taxon>Paenibacillus</taxon>
    </lineage>
</organism>
<keyword evidence="1" id="KW-0732">Signal</keyword>
<evidence type="ECO:0000313" key="3">
    <source>
        <dbReference type="Proteomes" id="UP001057134"/>
    </source>
</evidence>
<feature type="chain" id="PRO_5046879549" evidence="1">
    <location>
        <begin position="23"/>
        <end position="710"/>
    </location>
</feature>
<keyword evidence="3" id="KW-1185">Reference proteome</keyword>
<dbReference type="RefSeq" id="WP_249863815.1">
    <property type="nucleotide sequence ID" value="NZ_CP027059.1"/>
</dbReference>
<evidence type="ECO:0000313" key="2">
    <source>
        <dbReference type="EMBL" id="UQZ81586.1"/>
    </source>
</evidence>
<feature type="signal peptide" evidence="1">
    <location>
        <begin position="1"/>
        <end position="22"/>
    </location>
</feature>
<reference evidence="2" key="2">
    <citation type="journal article" date="2021" name="J Anim Sci Technol">
        <title>Complete genome sequence of Paenibacillus konkukensis sp. nov. SK3146 as a potential probiotic strain.</title>
        <authorList>
            <person name="Jung H.I."/>
            <person name="Park S."/>
            <person name="Niu K.M."/>
            <person name="Lee S.W."/>
            <person name="Kothari D."/>
            <person name="Yi K.J."/>
            <person name="Kim S.K."/>
        </authorList>
    </citation>
    <scope>NUCLEOTIDE SEQUENCE</scope>
    <source>
        <strain evidence="2">SK3146</strain>
    </source>
</reference>
<reference evidence="2" key="1">
    <citation type="submission" date="2018-02" db="EMBL/GenBank/DDBJ databases">
        <authorList>
            <person name="Kim S.-K."/>
            <person name="Jung H.-I."/>
            <person name="Lee S.-W."/>
        </authorList>
    </citation>
    <scope>NUCLEOTIDE SEQUENCE</scope>
    <source>
        <strain evidence="2">SK3146</strain>
    </source>
</reference>
<sequence>MRRSAINKMALLVLLASSSVWGLPDSKAMAESFGYQRDELDAAARLSSVALSPYSGIELKNAAVMPGDNGNMLYFTLTVTNGGNGSLSFLDYWVKVYSRSGAEFTADLLPQDKLKKEIPAGQQMDFSFYAPVNDATVLSDLSFSIIRWDYSSAELEKKVGDIRFPEEAEAAGVFAPESASKTVSMGGMPVALEVTAWSALTNDSFISPKLTLRLTNKGQATLKLPGYQYSLRASNGAMYPLDIAVNGDKQQLQPEVPLDLQLKAAQLPAAAADGGWDVVMTQPVTVSNDLKLDVPVTTLKVTAEQQAPQSLGDSIEYTNKDGVYEMKLEKLDRMPWDDQDVLSADLSISHRQAAALPFPELKAYYELDGGVKVEAKAVKTDQAVGLPPAASVHVQLVGKIPYTYPFSAIKLVLQEKESDNGTEDIAQFLLPPSAVKLPEVPFGQPQSITAAGRSTQYAPRAINTFTDGKSKLLEAQLEVTNREKRSGAIPKLSAFVKTPDDSLYPAKVREVKQKLNPQGTALVSFSTKLPVSVDTSGLKLVVGESVTDQHISLPDDKPDAYINAVEMELPRERQQGQETLKQLSFAPYTISLSQISTWLDSSQLRVNFLYDLEKDSFLETNNDGSKVIIQFQDEAGNMTYEQKFYLETAADDDDLKLELGEHSYKMTVKDSDLLGKIQSLKKYKLSVYYEFQGMRKLLGSQTIDWFGKTD</sequence>
<gene>
    <name evidence="2" type="ORF">SK3146_00742</name>
</gene>
<dbReference type="EMBL" id="CP027059">
    <property type="protein sequence ID" value="UQZ81586.1"/>
    <property type="molecule type" value="Genomic_DNA"/>
</dbReference>
<evidence type="ECO:0000256" key="1">
    <source>
        <dbReference type="SAM" id="SignalP"/>
    </source>
</evidence>
<protein>
    <submittedName>
        <fullName evidence="2">Uncharacterized protein</fullName>
    </submittedName>
</protein>
<dbReference type="Proteomes" id="UP001057134">
    <property type="component" value="Chromosome"/>
</dbReference>
<proteinExistence type="predicted"/>
<name>A0ABY4RGL3_9BACL</name>